<comment type="caution">
    <text evidence="1">The sequence shown here is derived from an EMBL/GenBank/DDBJ whole genome shotgun (WGS) entry which is preliminary data.</text>
</comment>
<feature type="non-terminal residue" evidence="1">
    <location>
        <position position="1"/>
    </location>
</feature>
<sequence length="228" mass="26405">NLPKWLESYIYKGSNTPVSESKLLDFYIDWIELFSDIPRNLLEEVLAVKDEENSIVFLFDSVSKFLGEPTQEEIEPNDTITLRGTKYTLIESVKTAGGIDKLLGGATYKHFSEANALAHLFQNKNYRKWEYIARITAILFRANANEQYNEDTIDRRAKEFGKLTISEAYKGYFFLSNSLNNLQKSTLISFQANQENQLTVYQKLLLKVSTIKLKLMNWLKKVFTTKKD</sequence>
<dbReference type="EMBL" id="BARS01037066">
    <property type="protein sequence ID" value="GAG22062.1"/>
    <property type="molecule type" value="Genomic_DNA"/>
</dbReference>
<name>X0WFV9_9ZZZZ</name>
<gene>
    <name evidence="1" type="ORF">S01H1_56875</name>
</gene>
<organism evidence="1">
    <name type="scientific">marine sediment metagenome</name>
    <dbReference type="NCBI Taxonomy" id="412755"/>
    <lineage>
        <taxon>unclassified sequences</taxon>
        <taxon>metagenomes</taxon>
        <taxon>ecological metagenomes</taxon>
    </lineage>
</organism>
<dbReference type="AlphaFoldDB" id="X0WFV9"/>
<accession>X0WFV9</accession>
<reference evidence="1" key="1">
    <citation type="journal article" date="2014" name="Front. Microbiol.">
        <title>High frequency of phylogenetically diverse reductive dehalogenase-homologous genes in deep subseafloor sedimentary metagenomes.</title>
        <authorList>
            <person name="Kawai M."/>
            <person name="Futagami T."/>
            <person name="Toyoda A."/>
            <person name="Takaki Y."/>
            <person name="Nishi S."/>
            <person name="Hori S."/>
            <person name="Arai W."/>
            <person name="Tsubouchi T."/>
            <person name="Morono Y."/>
            <person name="Uchiyama I."/>
            <person name="Ito T."/>
            <person name="Fujiyama A."/>
            <person name="Inagaki F."/>
            <person name="Takami H."/>
        </authorList>
    </citation>
    <scope>NUCLEOTIDE SEQUENCE</scope>
    <source>
        <strain evidence="1">Expedition CK06-06</strain>
    </source>
</reference>
<proteinExistence type="predicted"/>
<evidence type="ECO:0000313" key="1">
    <source>
        <dbReference type="EMBL" id="GAG22062.1"/>
    </source>
</evidence>
<protein>
    <submittedName>
        <fullName evidence="1">Uncharacterized protein</fullName>
    </submittedName>
</protein>